<gene>
    <name evidence="1" type="ordered locus">Ftrac_3704</name>
</gene>
<evidence type="ECO:0000313" key="1">
    <source>
        <dbReference type="EMBL" id="ADR23671.1"/>
    </source>
</evidence>
<sequence>MSIPKINNNQIFEPRLQILHEQMDSVLKMLCNLTKADQVFLSFWNDGYSQVYNEDSGFYTTEDLECRQLEKKFKSLFSEVIYISNARLHTLIQDIKFFSTSGKNTNVFLLPLIDAKDDRIGVLGLNMTEEGAFDFGQIVHQIESIGEHIVSIYDNLLGKNAAFYTNKVNFEHMPAAFLNFSINKDAELLDCHFSNHLIRKHPAFLNYSGNSMEKLEPLLQMTLQEFTKMLLKSQNDQSIEYVYPYLVDGKEKKYFLIKIHVSLSTDGVYQCLAFIDDISIHRKYNATLDQILFDISHVMRRPVVSMRGLTNLINLNEFDRNEICEIASKIKVVSDEMEDYIRAMFKIYEAKQEAEYLL</sequence>
<proteinExistence type="predicted"/>
<name>E4TQH8_MARTH</name>
<dbReference type="GO" id="GO:0000155">
    <property type="term" value="F:phosphorelay sensor kinase activity"/>
    <property type="evidence" value="ECO:0007669"/>
    <property type="project" value="InterPro"/>
</dbReference>
<dbReference type="Proteomes" id="UP000008720">
    <property type="component" value="Chromosome"/>
</dbReference>
<accession>E4TQH8</accession>
<dbReference type="KEGG" id="mtt:Ftrac_3704"/>
<dbReference type="InterPro" id="IPR036097">
    <property type="entry name" value="HisK_dim/P_sf"/>
</dbReference>
<keyword evidence="2" id="KW-1185">Reference proteome</keyword>
<evidence type="ECO:0000313" key="2">
    <source>
        <dbReference type="Proteomes" id="UP000008720"/>
    </source>
</evidence>
<dbReference type="SUPFAM" id="SSF55781">
    <property type="entry name" value="GAF domain-like"/>
    <property type="match status" value="1"/>
</dbReference>
<protein>
    <recommendedName>
        <fullName evidence="3">GAF domain-containing protein</fullName>
    </recommendedName>
</protein>
<dbReference type="HOGENOM" id="CLU_773400_0_0_10"/>
<evidence type="ECO:0008006" key="3">
    <source>
        <dbReference type="Google" id="ProtNLM"/>
    </source>
</evidence>
<dbReference type="EMBL" id="CP002349">
    <property type="protein sequence ID" value="ADR23671.1"/>
    <property type="molecule type" value="Genomic_DNA"/>
</dbReference>
<dbReference type="eggNOG" id="COG2203">
    <property type="taxonomic scope" value="Bacteria"/>
</dbReference>
<organism evidence="1 2">
    <name type="scientific">Marivirga tractuosa (strain ATCC 23168 / DSM 4126 / NBRC 15989 / NCIMB 1408 / VKM B-1430 / H-43)</name>
    <name type="common">Microscilla tractuosa</name>
    <name type="synonym">Flexibacter tractuosus</name>
    <dbReference type="NCBI Taxonomy" id="643867"/>
    <lineage>
        <taxon>Bacteria</taxon>
        <taxon>Pseudomonadati</taxon>
        <taxon>Bacteroidota</taxon>
        <taxon>Cytophagia</taxon>
        <taxon>Cytophagales</taxon>
        <taxon>Marivirgaceae</taxon>
        <taxon>Marivirga</taxon>
    </lineage>
</organism>
<reference evidence="1 2" key="1">
    <citation type="journal article" date="2011" name="Stand. Genomic Sci.">
        <title>Complete genome sequence of Marivirga tractuosa type strain (H-43).</title>
        <authorList>
            <person name="Pagani I."/>
            <person name="Chertkov O."/>
            <person name="Lapidus A."/>
            <person name="Lucas S."/>
            <person name="Del Rio T.G."/>
            <person name="Tice H."/>
            <person name="Copeland A."/>
            <person name="Cheng J.F."/>
            <person name="Nolan M."/>
            <person name="Saunders E."/>
            <person name="Pitluck S."/>
            <person name="Held B."/>
            <person name="Goodwin L."/>
            <person name="Liolios K."/>
            <person name="Ovchinikova G."/>
            <person name="Ivanova N."/>
            <person name="Mavromatis K."/>
            <person name="Pati A."/>
            <person name="Chen A."/>
            <person name="Palaniappan K."/>
            <person name="Land M."/>
            <person name="Hauser L."/>
            <person name="Jeffries C.D."/>
            <person name="Detter J.C."/>
            <person name="Han C."/>
            <person name="Tapia R."/>
            <person name="Ngatchou-Djao O.D."/>
            <person name="Rohde M."/>
            <person name="Goker M."/>
            <person name="Spring S."/>
            <person name="Sikorski J."/>
            <person name="Woyke T."/>
            <person name="Bristow J."/>
            <person name="Eisen J.A."/>
            <person name="Markowitz V."/>
            <person name="Hugenholtz P."/>
            <person name="Klenk H.P."/>
            <person name="Kyrpides N.C."/>
        </authorList>
    </citation>
    <scope>NUCLEOTIDE SEQUENCE [LARGE SCALE GENOMIC DNA]</scope>
    <source>
        <strain evidence="2">ATCC 23168 / DSM 4126 / NBRC 15989 / NCIMB 1408 / VKM B-1430 / H-43</strain>
    </source>
</reference>
<dbReference type="RefSeq" id="WP_013455813.1">
    <property type="nucleotide sequence ID" value="NC_014759.1"/>
</dbReference>
<dbReference type="SUPFAM" id="SSF47384">
    <property type="entry name" value="Homodimeric domain of signal transducing histidine kinase"/>
    <property type="match status" value="1"/>
</dbReference>
<dbReference type="STRING" id="643867.Ftrac_3704"/>
<dbReference type="AlphaFoldDB" id="E4TQH8"/>
<dbReference type="OrthoDB" id="9811889at2"/>